<name>A0A7S2R4X3_9STRA</name>
<dbReference type="Gene3D" id="3.40.50.300">
    <property type="entry name" value="P-loop containing nucleotide triphosphate hydrolases"/>
    <property type="match status" value="1"/>
</dbReference>
<sequence>MMAPMTGHRASLLSGVVALGFLVSSLVVFPGPTGPRHHRQRSPTTSETGAGRRRPTANSSLGGGQITRYSKVSLQDLLANHPGIKKRGVFVLGCGHSGTSTVAKAMWNTVGLRLVNPFRQLAEDRDLVRMNNCIVRTYDMHGSNRTWDSAADIESFLATEPFADPRKCRSSAVGSRPLAAPAWIRNYPRPFVLKDPRLVWTLHLWTGMLQQANVPLPVLIHVYRNSEAILASHRKRGETVPLTGVKSRLAWSQWQLEHWPGEAISLDISAAKGGFQIANHIEGKKGRRG</sequence>
<dbReference type="InterPro" id="IPR027417">
    <property type="entry name" value="P-loop_NTPase"/>
</dbReference>
<dbReference type="SUPFAM" id="SSF52540">
    <property type="entry name" value="P-loop containing nucleoside triphosphate hydrolases"/>
    <property type="match status" value="1"/>
</dbReference>
<gene>
    <name evidence="2" type="ORF">RMAR1173_LOCUS596</name>
</gene>
<dbReference type="EMBL" id="HBHJ01000914">
    <property type="protein sequence ID" value="CAD9660654.1"/>
    <property type="molecule type" value="Transcribed_RNA"/>
</dbReference>
<evidence type="ECO:0000256" key="1">
    <source>
        <dbReference type="SAM" id="MobiDB-lite"/>
    </source>
</evidence>
<proteinExistence type="predicted"/>
<accession>A0A7S2R4X3</accession>
<protein>
    <recommendedName>
        <fullName evidence="3">Sulfotransferase domain-containing protein</fullName>
    </recommendedName>
</protein>
<evidence type="ECO:0008006" key="3">
    <source>
        <dbReference type="Google" id="ProtNLM"/>
    </source>
</evidence>
<feature type="region of interest" description="Disordered" evidence="1">
    <location>
        <begin position="32"/>
        <end position="64"/>
    </location>
</feature>
<organism evidence="2">
    <name type="scientific">Rhizochromulina marina</name>
    <dbReference type="NCBI Taxonomy" id="1034831"/>
    <lineage>
        <taxon>Eukaryota</taxon>
        <taxon>Sar</taxon>
        <taxon>Stramenopiles</taxon>
        <taxon>Ochrophyta</taxon>
        <taxon>Dictyochophyceae</taxon>
        <taxon>Rhizochromulinales</taxon>
        <taxon>Rhizochromulina</taxon>
    </lineage>
</organism>
<dbReference type="AlphaFoldDB" id="A0A7S2R4X3"/>
<reference evidence="2" key="1">
    <citation type="submission" date="2021-01" db="EMBL/GenBank/DDBJ databases">
        <authorList>
            <person name="Corre E."/>
            <person name="Pelletier E."/>
            <person name="Niang G."/>
            <person name="Scheremetjew M."/>
            <person name="Finn R."/>
            <person name="Kale V."/>
            <person name="Holt S."/>
            <person name="Cochrane G."/>
            <person name="Meng A."/>
            <person name="Brown T."/>
            <person name="Cohen L."/>
        </authorList>
    </citation>
    <scope>NUCLEOTIDE SEQUENCE</scope>
    <source>
        <strain evidence="2">CCMP1243</strain>
    </source>
</reference>
<evidence type="ECO:0000313" key="2">
    <source>
        <dbReference type="EMBL" id="CAD9660654.1"/>
    </source>
</evidence>